<evidence type="ECO:0000313" key="14">
    <source>
        <dbReference type="EMBL" id="OEE36132.1"/>
    </source>
</evidence>
<dbReference type="InterPro" id="IPR033479">
    <property type="entry name" value="dCache_1"/>
</dbReference>
<feature type="transmembrane region" description="Helical" evidence="11">
    <location>
        <begin position="269"/>
        <end position="292"/>
    </location>
</feature>
<evidence type="ECO:0000256" key="1">
    <source>
        <dbReference type="ARBA" id="ARBA00004533"/>
    </source>
</evidence>
<dbReference type="InterPro" id="IPR029151">
    <property type="entry name" value="Sensor-like_sf"/>
</dbReference>
<protein>
    <recommendedName>
        <fullName evidence="16">Chemotaxis protein</fullName>
    </recommendedName>
</protein>
<dbReference type="STRING" id="1187848.A1QO_05325"/>
<dbReference type="SMART" id="SM00283">
    <property type="entry name" value="MA"/>
    <property type="match status" value="1"/>
</dbReference>
<keyword evidence="7 11" id="KW-0472">Membrane</keyword>
<dbReference type="FunFam" id="1.10.287.950:FF:000001">
    <property type="entry name" value="Methyl-accepting chemotaxis sensory transducer"/>
    <property type="match status" value="1"/>
</dbReference>
<dbReference type="Gene3D" id="6.10.340.10">
    <property type="match status" value="1"/>
</dbReference>
<dbReference type="Pfam" id="PF02743">
    <property type="entry name" value="dCache_1"/>
    <property type="match status" value="1"/>
</dbReference>
<feature type="domain" description="Methyl-accepting transducer" evidence="12">
    <location>
        <begin position="348"/>
        <end position="584"/>
    </location>
</feature>
<dbReference type="OrthoDB" id="2489132at2"/>
<accession>A0A1E5BHH5</accession>
<dbReference type="Proteomes" id="UP000094741">
    <property type="component" value="Unassembled WGS sequence"/>
</dbReference>
<dbReference type="PANTHER" id="PTHR32089:SF117">
    <property type="entry name" value="METHYL ACCEPTING SENSORY TRANSDUCER WITH CACHE_1 SMALL MOLECULE BINDING DOMAIN"/>
    <property type="match status" value="1"/>
</dbReference>
<evidence type="ECO:0000259" key="13">
    <source>
        <dbReference type="PROSITE" id="PS50885"/>
    </source>
</evidence>
<evidence type="ECO:0000256" key="3">
    <source>
        <dbReference type="ARBA" id="ARBA00022475"/>
    </source>
</evidence>
<comment type="similarity">
    <text evidence="9">Belongs to the methyl-accepting chemotaxis (MCP) protein family.</text>
</comment>
<dbReference type="Pfam" id="PF00672">
    <property type="entry name" value="HAMP"/>
    <property type="match status" value="1"/>
</dbReference>
<dbReference type="PANTHER" id="PTHR32089">
    <property type="entry name" value="METHYL-ACCEPTING CHEMOTAXIS PROTEIN MCPB"/>
    <property type="match status" value="1"/>
</dbReference>
<dbReference type="EMBL" id="AJYQ02000057">
    <property type="protein sequence ID" value="OEE36132.1"/>
    <property type="molecule type" value="Genomic_DNA"/>
</dbReference>
<keyword evidence="3" id="KW-1003">Cell membrane</keyword>
<evidence type="ECO:0000256" key="10">
    <source>
        <dbReference type="PROSITE-ProRule" id="PRU00284"/>
    </source>
</evidence>
<evidence type="ECO:0000256" key="9">
    <source>
        <dbReference type="ARBA" id="ARBA00029447"/>
    </source>
</evidence>
<evidence type="ECO:0000259" key="12">
    <source>
        <dbReference type="PROSITE" id="PS50111"/>
    </source>
</evidence>
<dbReference type="GO" id="GO:0006935">
    <property type="term" value="P:chemotaxis"/>
    <property type="evidence" value="ECO:0007669"/>
    <property type="project" value="UniProtKB-KW"/>
</dbReference>
<dbReference type="eggNOG" id="COG0840">
    <property type="taxonomic scope" value="Bacteria"/>
</dbReference>
<keyword evidence="5 11" id="KW-0812">Transmembrane</keyword>
<evidence type="ECO:0000256" key="8">
    <source>
        <dbReference type="ARBA" id="ARBA00023224"/>
    </source>
</evidence>
<dbReference type="AlphaFoldDB" id="A0A1E5BHH5"/>
<evidence type="ECO:0000256" key="7">
    <source>
        <dbReference type="ARBA" id="ARBA00023136"/>
    </source>
</evidence>
<dbReference type="SMART" id="SM00304">
    <property type="entry name" value="HAMP"/>
    <property type="match status" value="1"/>
</dbReference>
<dbReference type="Pfam" id="PF00015">
    <property type="entry name" value="MCPsignal"/>
    <property type="match status" value="1"/>
</dbReference>
<dbReference type="CDD" id="cd06225">
    <property type="entry name" value="HAMP"/>
    <property type="match status" value="1"/>
</dbReference>
<comment type="caution">
    <text evidence="14">The sequence shown here is derived from an EMBL/GenBank/DDBJ whole genome shotgun (WGS) entry which is preliminary data.</text>
</comment>
<organism evidence="14 15">
    <name type="scientific">Vibrio genomosp. F10 str. ZF-129</name>
    <dbReference type="NCBI Taxonomy" id="1187848"/>
    <lineage>
        <taxon>Bacteria</taxon>
        <taxon>Pseudomonadati</taxon>
        <taxon>Pseudomonadota</taxon>
        <taxon>Gammaproteobacteria</taxon>
        <taxon>Vibrionales</taxon>
        <taxon>Vibrionaceae</taxon>
        <taxon>Vibrio</taxon>
    </lineage>
</organism>
<feature type="domain" description="HAMP" evidence="13">
    <location>
        <begin position="289"/>
        <end position="343"/>
    </location>
</feature>
<evidence type="ECO:0000256" key="5">
    <source>
        <dbReference type="ARBA" id="ARBA00022692"/>
    </source>
</evidence>
<dbReference type="RefSeq" id="WP_017036409.1">
    <property type="nucleotide sequence ID" value="NZ_AJYQ02000057.1"/>
</dbReference>
<keyword evidence="8 10" id="KW-0807">Transducer</keyword>
<dbReference type="GO" id="GO:0007165">
    <property type="term" value="P:signal transduction"/>
    <property type="evidence" value="ECO:0007669"/>
    <property type="project" value="UniProtKB-KW"/>
</dbReference>
<dbReference type="Gene3D" id="3.30.450.20">
    <property type="entry name" value="PAS domain"/>
    <property type="match status" value="2"/>
</dbReference>
<keyword evidence="4" id="KW-0145">Chemotaxis</keyword>
<dbReference type="CDD" id="cd18773">
    <property type="entry name" value="PDC1_HK_sensor"/>
    <property type="match status" value="1"/>
</dbReference>
<dbReference type="SUPFAM" id="SSF58104">
    <property type="entry name" value="Methyl-accepting chemotaxis protein (MCP) signaling domain"/>
    <property type="match status" value="1"/>
</dbReference>
<dbReference type="Gene3D" id="1.10.287.950">
    <property type="entry name" value="Methyl-accepting chemotaxis protein"/>
    <property type="match status" value="1"/>
</dbReference>
<evidence type="ECO:0000313" key="15">
    <source>
        <dbReference type="Proteomes" id="UP000094741"/>
    </source>
</evidence>
<evidence type="ECO:0000256" key="6">
    <source>
        <dbReference type="ARBA" id="ARBA00022989"/>
    </source>
</evidence>
<evidence type="ECO:0008006" key="16">
    <source>
        <dbReference type="Google" id="ProtNLM"/>
    </source>
</evidence>
<evidence type="ECO:0000256" key="11">
    <source>
        <dbReference type="SAM" id="Phobius"/>
    </source>
</evidence>
<gene>
    <name evidence="14" type="ORF">A1QO_05325</name>
</gene>
<reference evidence="14 15" key="1">
    <citation type="journal article" date="2012" name="Science">
        <title>Ecological populations of bacteria act as socially cohesive units of antibiotic production and resistance.</title>
        <authorList>
            <person name="Cordero O.X."/>
            <person name="Wildschutte H."/>
            <person name="Kirkup B."/>
            <person name="Proehl S."/>
            <person name="Ngo L."/>
            <person name="Hussain F."/>
            <person name="Le Roux F."/>
            <person name="Mincer T."/>
            <person name="Polz M.F."/>
        </authorList>
    </citation>
    <scope>NUCLEOTIDE SEQUENCE [LARGE SCALE GENOMIC DNA]</scope>
    <source>
        <strain evidence="14 15">ZF-129</strain>
    </source>
</reference>
<proteinExistence type="inferred from homology"/>
<dbReference type="GO" id="GO:0005886">
    <property type="term" value="C:plasma membrane"/>
    <property type="evidence" value="ECO:0007669"/>
    <property type="project" value="UniProtKB-SubCell"/>
</dbReference>
<comment type="subcellular location">
    <subcellularLocation>
        <location evidence="1">Cell inner membrane</location>
    </subcellularLocation>
    <subcellularLocation>
        <location evidence="2">Cell membrane</location>
        <topology evidence="2">Multi-pass membrane protein</topology>
    </subcellularLocation>
</comment>
<dbReference type="CDD" id="cd12912">
    <property type="entry name" value="PDC2_MCP_like"/>
    <property type="match status" value="1"/>
</dbReference>
<dbReference type="SUPFAM" id="SSF103190">
    <property type="entry name" value="Sensory domain-like"/>
    <property type="match status" value="1"/>
</dbReference>
<dbReference type="InterPro" id="IPR003660">
    <property type="entry name" value="HAMP_dom"/>
</dbReference>
<sequence>MKFSTKVLVLGTLVSLLGLSVLSFTQYRTTNREVDKTIQSNLELASSQVAEVIHSELQGKRNLAHYLSELLAVTDTYDIPQLLDQSTLGNVFVTSGMGFEHDGAIIHNDKSWTAPSNWDSRTRPWYQAAKSGRGQQITDPYVDEGTGAVLISISQPVYHSDGLLGVSFFDVDLTSIATLISNVKLNHATVFVVDGDGTVIAHPNSKFNGKHISVVTGQGVMSDKTELVDIQGVNYYLGFNKVSGENWLVGMLLPYDEMHSALEEMRNTMLVVFLALLVISSLAYIGMLKILMRPLSELNKAMKNVASGDGDLTKRLNTDTDQEFKELAISFNGFVEVIQELIQGTKQTATYITEYSTVAANSAKDSEGLLHTQLQEVEQLATAMNEMSTTSGLVAQNAQSAAESAQTADLAATKGSSIVLETTQAIQNLGDQLDDSMVAVQALGSSIGDIESIVRVINEIADQTNLLALNAAIEAARAGDSGRGFAVVADEVRTLAQRTQDSTTEIRTMIDKLQQGSQSVTQTMNISHELAMSTVEQAQTANHALEDIRHAISSITEMNIQIASAAEEQSLVAEEINNNTVSIKDLSDRVTEKSTHTSQQVLKQSAHIEDQNKQLNQFIV</sequence>
<evidence type="ECO:0000256" key="4">
    <source>
        <dbReference type="ARBA" id="ARBA00022500"/>
    </source>
</evidence>
<dbReference type="PROSITE" id="PS50885">
    <property type="entry name" value="HAMP"/>
    <property type="match status" value="1"/>
</dbReference>
<dbReference type="PROSITE" id="PS50111">
    <property type="entry name" value="CHEMOTAXIS_TRANSDUC_2"/>
    <property type="match status" value="1"/>
</dbReference>
<keyword evidence="6 11" id="KW-1133">Transmembrane helix</keyword>
<dbReference type="CDD" id="cd11386">
    <property type="entry name" value="MCP_signal"/>
    <property type="match status" value="1"/>
</dbReference>
<name>A0A1E5BHH5_9VIBR</name>
<dbReference type="InterPro" id="IPR004089">
    <property type="entry name" value="MCPsignal_dom"/>
</dbReference>
<evidence type="ECO:0000256" key="2">
    <source>
        <dbReference type="ARBA" id="ARBA00004651"/>
    </source>
</evidence>